<evidence type="ECO:0000256" key="1">
    <source>
        <dbReference type="SAM" id="MobiDB-lite"/>
    </source>
</evidence>
<sequence>MAAMFLTRSALFRFSKSLPYAPSLSLSNPPGSPSPPFPTKTVCSCCCETIMSFIMITNRYLVSWRSAEEEEGRRDGRTDWIYDSAEADEMTERAKETMIEGYDRAKDQEREAKDRTKEYAHDAKDKTEEYAYDTKESDKDDAGKVVDKSREGAERTKEKTEEVAASAGETLRNVGEKTKQGMQGAWETAKDTTQKIKETVVGKDDDDDGRGVLKDEDVVEMKRRVGKSYGEKGY</sequence>
<accession>A0A0B2QXP4</accession>
<feature type="region of interest" description="Disordered" evidence="1">
    <location>
        <begin position="105"/>
        <end position="215"/>
    </location>
</feature>
<dbReference type="AlphaFoldDB" id="A0A0B2QXP4"/>
<gene>
    <name evidence="2" type="ORF">glysoja_045888</name>
</gene>
<proteinExistence type="predicted"/>
<feature type="compositionally biased region" description="Basic and acidic residues" evidence="1">
    <location>
        <begin position="188"/>
        <end position="215"/>
    </location>
</feature>
<dbReference type="PANTHER" id="PTHR47372">
    <property type="entry name" value="DAUER UP-REGULATED-RELATED"/>
    <property type="match status" value="1"/>
</dbReference>
<protein>
    <submittedName>
        <fullName evidence="2">Uncharacterized protein</fullName>
    </submittedName>
</protein>
<dbReference type="Proteomes" id="UP000053555">
    <property type="component" value="Unassembled WGS sequence"/>
</dbReference>
<organism evidence="2">
    <name type="scientific">Glycine soja</name>
    <name type="common">Wild soybean</name>
    <dbReference type="NCBI Taxonomy" id="3848"/>
    <lineage>
        <taxon>Eukaryota</taxon>
        <taxon>Viridiplantae</taxon>
        <taxon>Streptophyta</taxon>
        <taxon>Embryophyta</taxon>
        <taxon>Tracheophyta</taxon>
        <taxon>Spermatophyta</taxon>
        <taxon>Magnoliopsida</taxon>
        <taxon>eudicotyledons</taxon>
        <taxon>Gunneridae</taxon>
        <taxon>Pentapetalae</taxon>
        <taxon>rosids</taxon>
        <taxon>fabids</taxon>
        <taxon>Fabales</taxon>
        <taxon>Fabaceae</taxon>
        <taxon>Papilionoideae</taxon>
        <taxon>50 kb inversion clade</taxon>
        <taxon>NPAAA clade</taxon>
        <taxon>indigoferoid/millettioid clade</taxon>
        <taxon>Phaseoleae</taxon>
        <taxon>Glycine</taxon>
        <taxon>Glycine subgen. Soja</taxon>
    </lineage>
</organism>
<evidence type="ECO:0000313" key="2">
    <source>
        <dbReference type="EMBL" id="KHN24769.1"/>
    </source>
</evidence>
<dbReference type="Gene3D" id="1.10.287.700">
    <property type="entry name" value="Helix hairpin bin"/>
    <property type="match status" value="1"/>
</dbReference>
<reference evidence="2" key="1">
    <citation type="submission" date="2014-07" db="EMBL/GenBank/DDBJ databases">
        <title>Identification of a novel salt tolerance gene in wild soybean by whole-genome sequencing.</title>
        <authorList>
            <person name="Lam H.-M."/>
            <person name="Qi X."/>
            <person name="Li M.-W."/>
            <person name="Liu X."/>
            <person name="Xie M."/>
            <person name="Ni M."/>
            <person name="Xu X."/>
        </authorList>
    </citation>
    <scope>NUCLEOTIDE SEQUENCE [LARGE SCALE GENOMIC DNA]</scope>
    <source>
        <tissue evidence="2">Root</tissue>
    </source>
</reference>
<dbReference type="EMBL" id="KN655031">
    <property type="protein sequence ID" value="KHN24769.1"/>
    <property type="molecule type" value="Genomic_DNA"/>
</dbReference>
<name>A0A0B2QXP4_GLYSO</name>
<dbReference type="PANTHER" id="PTHR47372:SF24">
    <property type="entry name" value="LATE EMBRYOGENESIS ABUNDANT PROTEIN (LEA) FAMILY PROTEIN"/>
    <property type="match status" value="1"/>
</dbReference>
<feature type="compositionally biased region" description="Basic and acidic residues" evidence="1">
    <location>
        <begin position="105"/>
        <end position="162"/>
    </location>
</feature>